<protein>
    <submittedName>
        <fullName evidence="1">Putative tranposon-transfer assisting protein</fullName>
    </submittedName>
</protein>
<evidence type="ECO:0000313" key="2">
    <source>
        <dbReference type="Proteomes" id="UP000245845"/>
    </source>
</evidence>
<gene>
    <name evidence="1" type="ORF">A8806_11758</name>
</gene>
<evidence type="ECO:0000313" key="1">
    <source>
        <dbReference type="EMBL" id="PWJ22718.1"/>
    </source>
</evidence>
<dbReference type="EMBL" id="QGDL01000017">
    <property type="protein sequence ID" value="PWJ22718.1"/>
    <property type="molecule type" value="Genomic_DNA"/>
</dbReference>
<reference evidence="1 2" key="1">
    <citation type="submission" date="2018-05" db="EMBL/GenBank/DDBJ databases">
        <title>The Hungate 1000. A catalogue of reference genomes from the rumen microbiome.</title>
        <authorList>
            <person name="Kelly W."/>
        </authorList>
    </citation>
    <scope>NUCLEOTIDE SEQUENCE [LARGE SCALE GENOMIC DNA]</scope>
    <source>
        <strain evidence="1 2">NLAE-zl-C242</strain>
    </source>
</reference>
<keyword evidence="2" id="KW-1185">Reference proteome</keyword>
<name>A0A2Y9BJE9_9FIRM</name>
<dbReference type="Pfam" id="PF14203">
    <property type="entry name" value="TTRAP"/>
    <property type="match status" value="1"/>
</dbReference>
<dbReference type="InterPro" id="IPR025468">
    <property type="entry name" value="TTRAP"/>
</dbReference>
<dbReference type="Gene3D" id="1.10.10.1850">
    <property type="entry name" value="Sporulation protein-like"/>
    <property type="match status" value="1"/>
</dbReference>
<sequence length="76" mass="8626">MSRFTVEESNLMCIYNTGSRADLLFELSEMQSHLSDEETELLVLTKTVIGKLSAMSDEEFDSLSGELIPDFEEQED</sequence>
<dbReference type="AlphaFoldDB" id="A0A2Y9BJE9"/>
<accession>A0A2Y9BJE9</accession>
<dbReference type="InterPro" id="IPR041965">
    <property type="entry name" value="TTRAP_sf"/>
</dbReference>
<proteinExistence type="predicted"/>
<comment type="caution">
    <text evidence="1">The sequence shown here is derived from an EMBL/GenBank/DDBJ whole genome shotgun (WGS) entry which is preliminary data.</text>
</comment>
<organism evidence="1 2">
    <name type="scientific">Faecalicatena orotica</name>
    <dbReference type="NCBI Taxonomy" id="1544"/>
    <lineage>
        <taxon>Bacteria</taxon>
        <taxon>Bacillati</taxon>
        <taxon>Bacillota</taxon>
        <taxon>Clostridia</taxon>
        <taxon>Lachnospirales</taxon>
        <taxon>Lachnospiraceae</taxon>
        <taxon>Faecalicatena</taxon>
    </lineage>
</organism>
<dbReference type="OrthoDB" id="9812392at2"/>
<dbReference type="RefSeq" id="WP_109733401.1">
    <property type="nucleotide sequence ID" value="NZ_QGDL01000017.1"/>
</dbReference>
<dbReference type="Proteomes" id="UP000245845">
    <property type="component" value="Unassembled WGS sequence"/>
</dbReference>